<dbReference type="InterPro" id="IPR000953">
    <property type="entry name" value="Chromo/chromo_shadow_dom"/>
</dbReference>
<feature type="domain" description="Chromo" evidence="1">
    <location>
        <begin position="13"/>
        <end position="84"/>
    </location>
</feature>
<keyword evidence="3" id="KW-1185">Reference proteome</keyword>
<reference evidence="2 3" key="1">
    <citation type="submission" date="2014-02" db="EMBL/GenBank/DDBJ databases">
        <title>Transposable element dynamics among asymbiotic and ectomycorrhizal Amanita fungi.</title>
        <authorList>
            <consortium name="DOE Joint Genome Institute"/>
            <person name="Hess J."/>
            <person name="Skrede I."/>
            <person name="Wolfe B."/>
            <person name="LaButti K."/>
            <person name="Ohm R.A."/>
            <person name="Grigoriev I.V."/>
            <person name="Pringle A."/>
        </authorList>
    </citation>
    <scope>NUCLEOTIDE SEQUENCE [LARGE SCALE GENOMIC DNA]</scope>
    <source>
        <strain evidence="2 3">SKay4041</strain>
    </source>
</reference>
<organism evidence="2 3">
    <name type="scientific">Amanita thiersii Skay4041</name>
    <dbReference type="NCBI Taxonomy" id="703135"/>
    <lineage>
        <taxon>Eukaryota</taxon>
        <taxon>Fungi</taxon>
        <taxon>Dikarya</taxon>
        <taxon>Basidiomycota</taxon>
        <taxon>Agaricomycotina</taxon>
        <taxon>Agaricomycetes</taxon>
        <taxon>Agaricomycetidae</taxon>
        <taxon>Agaricales</taxon>
        <taxon>Pluteineae</taxon>
        <taxon>Amanitaceae</taxon>
        <taxon>Amanita</taxon>
    </lineage>
</organism>
<proteinExistence type="predicted"/>
<dbReference type="SMART" id="SM00298">
    <property type="entry name" value="CHROMO"/>
    <property type="match status" value="1"/>
</dbReference>
<evidence type="ECO:0000313" key="2">
    <source>
        <dbReference type="EMBL" id="PFH44626.1"/>
    </source>
</evidence>
<dbReference type="CDD" id="cd00024">
    <property type="entry name" value="CD_CSD"/>
    <property type="match status" value="1"/>
</dbReference>
<dbReference type="PROSITE" id="PS50013">
    <property type="entry name" value="CHROMO_2"/>
    <property type="match status" value="1"/>
</dbReference>
<evidence type="ECO:0000259" key="1">
    <source>
        <dbReference type="PROSITE" id="PS50013"/>
    </source>
</evidence>
<evidence type="ECO:0000313" key="3">
    <source>
        <dbReference type="Proteomes" id="UP000242287"/>
    </source>
</evidence>
<feature type="non-terminal residue" evidence="2">
    <location>
        <position position="93"/>
    </location>
</feature>
<gene>
    <name evidence="2" type="ORF">AMATHDRAFT_116671</name>
</gene>
<dbReference type="Pfam" id="PF00385">
    <property type="entry name" value="Chromo"/>
    <property type="match status" value="1"/>
</dbReference>
<dbReference type="Proteomes" id="UP000242287">
    <property type="component" value="Unassembled WGS sequence"/>
</dbReference>
<protein>
    <recommendedName>
        <fullName evidence="1">Chromo domain-containing protein</fullName>
    </recommendedName>
</protein>
<dbReference type="InterPro" id="IPR016197">
    <property type="entry name" value="Chromo-like_dom_sf"/>
</dbReference>
<dbReference type="OrthoDB" id="2630497at2759"/>
<dbReference type="SUPFAM" id="SSF54160">
    <property type="entry name" value="Chromo domain-like"/>
    <property type="match status" value="1"/>
</dbReference>
<dbReference type="GO" id="GO:0006338">
    <property type="term" value="P:chromatin remodeling"/>
    <property type="evidence" value="ECO:0007669"/>
    <property type="project" value="UniProtKB-ARBA"/>
</dbReference>
<feature type="non-terminal residue" evidence="2">
    <location>
        <position position="1"/>
    </location>
</feature>
<dbReference type="AlphaFoldDB" id="A0A2A9NA41"/>
<dbReference type="InterPro" id="IPR023780">
    <property type="entry name" value="Chromo_domain"/>
</dbReference>
<accession>A0A2A9NA41</accession>
<dbReference type="Gene3D" id="2.40.50.40">
    <property type="match status" value="1"/>
</dbReference>
<name>A0A2A9NA41_9AGAR</name>
<dbReference type="EMBL" id="KZ303173">
    <property type="protein sequence ID" value="PFH44626.1"/>
    <property type="molecule type" value="Genomic_DNA"/>
</dbReference>
<sequence length="93" mass="11504">RPPPDLKNGDEEWEVEEVRDSRVRQGGQIEFLVKWKGYPTEETPRAISHRHFTFHTYENLTTLKTPKKLFGWEDRKFKREYLEKLEWNWKVWK</sequence>